<dbReference type="PANTHER" id="PTHR33745">
    <property type="entry name" value="RSBT ANTAGONIST PROTEIN RSBS-RELATED"/>
    <property type="match status" value="1"/>
</dbReference>
<protein>
    <submittedName>
        <fullName evidence="3">Anti-anti-sigma factor</fullName>
    </submittedName>
</protein>
<evidence type="ECO:0000313" key="3">
    <source>
        <dbReference type="EMBL" id="GGD41508.1"/>
    </source>
</evidence>
<dbReference type="Gene3D" id="3.30.750.24">
    <property type="entry name" value="STAS domain"/>
    <property type="match status" value="1"/>
</dbReference>
<comment type="caution">
    <text evidence="3">The sequence shown here is derived from an EMBL/GenBank/DDBJ whole genome shotgun (WGS) entry which is preliminary data.</text>
</comment>
<gene>
    <name evidence="3" type="ORF">GCM10011335_50230</name>
</gene>
<feature type="domain" description="STAS" evidence="2">
    <location>
        <begin position="166"/>
        <end position="281"/>
    </location>
</feature>
<dbReference type="EMBL" id="BMJJ01000018">
    <property type="protein sequence ID" value="GGD41508.1"/>
    <property type="molecule type" value="Genomic_DNA"/>
</dbReference>
<dbReference type="PROSITE" id="PS50801">
    <property type="entry name" value="STAS"/>
    <property type="match status" value="1"/>
</dbReference>
<keyword evidence="4" id="KW-1185">Reference proteome</keyword>
<evidence type="ECO:0000259" key="2">
    <source>
        <dbReference type="PROSITE" id="PS50801"/>
    </source>
</evidence>
<name>A0A916YEE9_9HYPH</name>
<evidence type="ECO:0000313" key="4">
    <source>
        <dbReference type="Proteomes" id="UP000613160"/>
    </source>
</evidence>
<dbReference type="CDD" id="cd07041">
    <property type="entry name" value="STAS_RsbR_RsbS_like"/>
    <property type="match status" value="1"/>
</dbReference>
<keyword evidence="1" id="KW-0597">Phosphoprotein</keyword>
<proteinExistence type="predicted"/>
<reference evidence="3" key="1">
    <citation type="journal article" date="2014" name="Int. J. Syst. Evol. Microbiol.">
        <title>Complete genome sequence of Corynebacterium casei LMG S-19264T (=DSM 44701T), isolated from a smear-ripened cheese.</title>
        <authorList>
            <consortium name="US DOE Joint Genome Institute (JGI-PGF)"/>
            <person name="Walter F."/>
            <person name="Albersmeier A."/>
            <person name="Kalinowski J."/>
            <person name="Ruckert C."/>
        </authorList>
    </citation>
    <scope>NUCLEOTIDE SEQUENCE</scope>
    <source>
        <strain evidence="3">CGMCC 1.15493</strain>
    </source>
</reference>
<evidence type="ECO:0000256" key="1">
    <source>
        <dbReference type="ARBA" id="ARBA00022553"/>
    </source>
</evidence>
<dbReference type="RefSeq" id="WP_188855182.1">
    <property type="nucleotide sequence ID" value="NZ_BMJJ01000018.1"/>
</dbReference>
<dbReference type="InterPro" id="IPR002645">
    <property type="entry name" value="STAS_dom"/>
</dbReference>
<reference evidence="3" key="2">
    <citation type="submission" date="2020-09" db="EMBL/GenBank/DDBJ databases">
        <authorList>
            <person name="Sun Q."/>
            <person name="Zhou Y."/>
        </authorList>
    </citation>
    <scope>NUCLEOTIDE SEQUENCE</scope>
    <source>
        <strain evidence="3">CGMCC 1.15493</strain>
    </source>
</reference>
<accession>A0A916YEE9</accession>
<organism evidence="3 4">
    <name type="scientific">Aureimonas glaciei</name>
    <dbReference type="NCBI Taxonomy" id="1776957"/>
    <lineage>
        <taxon>Bacteria</taxon>
        <taxon>Pseudomonadati</taxon>
        <taxon>Pseudomonadota</taxon>
        <taxon>Alphaproteobacteria</taxon>
        <taxon>Hyphomicrobiales</taxon>
        <taxon>Aurantimonadaceae</taxon>
        <taxon>Aureimonas</taxon>
    </lineage>
</organism>
<dbReference type="Proteomes" id="UP000613160">
    <property type="component" value="Unassembled WGS sequence"/>
</dbReference>
<dbReference type="PANTHER" id="PTHR33745:SF3">
    <property type="entry name" value="RSBT CO-ANTAGONIST PROTEIN RSBRC"/>
    <property type="match status" value="1"/>
</dbReference>
<dbReference type="InterPro" id="IPR051932">
    <property type="entry name" value="Bact_StressResp_Reg"/>
</dbReference>
<dbReference type="AlphaFoldDB" id="A0A916YEE9"/>
<dbReference type="InterPro" id="IPR036513">
    <property type="entry name" value="STAS_dom_sf"/>
</dbReference>
<dbReference type="InterPro" id="IPR025751">
    <property type="entry name" value="RsbRD_N_dom"/>
</dbReference>
<dbReference type="SUPFAM" id="SSF52091">
    <property type="entry name" value="SpoIIaa-like"/>
    <property type="match status" value="1"/>
</dbReference>
<dbReference type="Pfam" id="PF01740">
    <property type="entry name" value="STAS"/>
    <property type="match status" value="1"/>
</dbReference>
<sequence>MVSRDAGNLGQILAGRRSDVIGAWQVCAAGLLAQRSDLPKIGSLLRTEAAEVISELIRYLVVDEDEAERAGSDHRATLTALASRVSAAHAREGLSAGETLLFMLSFRDALLPFIVEAFASDGARLTAELRRVSGIVDRLSIEAAEAHTTARERLIERQSRAILDLSTPILQIWPQILLLPLVGVVDTRRSQQVMEDLLTSIARERALVAILDVTGVPIIDTRVALHLTKTVGAANMLGAQVILTGISPDAAQTLVKLDVDLRGMHTRGTLHNGLIEALRMLGQRVGQSVARSALA</sequence>
<dbReference type="Pfam" id="PF14361">
    <property type="entry name" value="RsbRD_N"/>
    <property type="match status" value="1"/>
</dbReference>